<dbReference type="InterPro" id="IPR013767">
    <property type="entry name" value="PAS_fold"/>
</dbReference>
<dbReference type="InterPro" id="IPR035965">
    <property type="entry name" value="PAS-like_dom_sf"/>
</dbReference>
<dbReference type="Pfam" id="PF08448">
    <property type="entry name" value="PAS_4"/>
    <property type="match status" value="1"/>
</dbReference>
<dbReference type="PROSITE" id="PS50112">
    <property type="entry name" value="PAS"/>
    <property type="match status" value="4"/>
</dbReference>
<dbReference type="Gene3D" id="3.30.450.20">
    <property type="entry name" value="PAS domain"/>
    <property type="match status" value="4"/>
</dbReference>
<feature type="domain" description="PAC" evidence="10">
    <location>
        <begin position="96"/>
        <end position="148"/>
    </location>
</feature>
<dbReference type="SMART" id="SM00387">
    <property type="entry name" value="HATPase_c"/>
    <property type="match status" value="1"/>
</dbReference>
<feature type="domain" description="PAS" evidence="9">
    <location>
        <begin position="43"/>
        <end position="92"/>
    </location>
</feature>
<dbReference type="SMART" id="SM00448">
    <property type="entry name" value="REC"/>
    <property type="match status" value="1"/>
</dbReference>
<feature type="domain" description="PAS" evidence="9">
    <location>
        <begin position="284"/>
        <end position="343"/>
    </location>
</feature>
<dbReference type="InterPro" id="IPR004358">
    <property type="entry name" value="Sig_transdc_His_kin-like_C"/>
</dbReference>
<dbReference type="InterPro" id="IPR000700">
    <property type="entry name" value="PAS-assoc_C"/>
</dbReference>
<feature type="domain" description="Histidine kinase" evidence="7">
    <location>
        <begin position="583"/>
        <end position="801"/>
    </location>
</feature>
<dbReference type="Pfam" id="PF08447">
    <property type="entry name" value="PAS_3"/>
    <property type="match status" value="2"/>
</dbReference>
<evidence type="ECO:0000256" key="3">
    <source>
        <dbReference type="ARBA" id="ARBA00022553"/>
    </source>
</evidence>
<dbReference type="Gene3D" id="3.40.50.2300">
    <property type="match status" value="1"/>
</dbReference>
<keyword evidence="3 4" id="KW-0597">Phosphoprotein</keyword>
<feature type="coiled-coil region" evidence="5">
    <location>
        <begin position="399"/>
        <end position="447"/>
    </location>
</feature>
<dbReference type="PROSITE" id="PS50109">
    <property type="entry name" value="HIS_KIN"/>
    <property type="match status" value="1"/>
</dbReference>
<accession>A0ABT5BQN1</accession>
<keyword evidence="12" id="KW-1185">Reference proteome</keyword>
<evidence type="ECO:0000259" key="9">
    <source>
        <dbReference type="PROSITE" id="PS50112"/>
    </source>
</evidence>
<evidence type="ECO:0000313" key="12">
    <source>
        <dbReference type="Proteomes" id="UP001217485"/>
    </source>
</evidence>
<dbReference type="InterPro" id="IPR000014">
    <property type="entry name" value="PAS"/>
</dbReference>
<dbReference type="InterPro" id="IPR005467">
    <property type="entry name" value="His_kinase_dom"/>
</dbReference>
<dbReference type="InterPro" id="IPR013656">
    <property type="entry name" value="PAS_4"/>
</dbReference>
<evidence type="ECO:0000256" key="2">
    <source>
        <dbReference type="ARBA" id="ARBA00012438"/>
    </source>
</evidence>
<dbReference type="CDD" id="cd00130">
    <property type="entry name" value="PAS"/>
    <property type="match status" value="4"/>
</dbReference>
<reference evidence="11 12" key="1">
    <citation type="submission" date="2023-01" db="EMBL/GenBank/DDBJ databases">
        <title>Minimal conservation of predation-associated metabolite biosynthetic gene clusters underscores biosynthetic potential of Myxococcota including descriptions for ten novel species: Archangium lansinium sp. nov., Myxococcus landrumus sp. nov., Nannocystis bai.</title>
        <authorList>
            <person name="Ahearne A."/>
            <person name="Stevens C."/>
            <person name="Dowd S."/>
        </authorList>
    </citation>
    <scope>NUCLEOTIDE SEQUENCE [LARGE SCALE GENOMIC DNA]</scope>
    <source>
        <strain evidence="11 12">WIWO2</strain>
    </source>
</reference>
<dbReference type="InterPro" id="IPR013655">
    <property type="entry name" value="PAS_fold_3"/>
</dbReference>
<evidence type="ECO:0000256" key="4">
    <source>
        <dbReference type="PROSITE-ProRule" id="PRU00169"/>
    </source>
</evidence>
<dbReference type="InterPro" id="IPR003661">
    <property type="entry name" value="HisK_dim/P_dom"/>
</dbReference>
<dbReference type="CDD" id="cd00082">
    <property type="entry name" value="HisKA"/>
    <property type="match status" value="1"/>
</dbReference>
<dbReference type="InterPro" id="IPR036890">
    <property type="entry name" value="HATPase_C_sf"/>
</dbReference>
<dbReference type="InterPro" id="IPR011006">
    <property type="entry name" value="CheY-like_superfamily"/>
</dbReference>
<dbReference type="InterPro" id="IPR036097">
    <property type="entry name" value="HisK_dim/P_sf"/>
</dbReference>
<dbReference type="SUPFAM" id="SSF52172">
    <property type="entry name" value="CheY-like"/>
    <property type="match status" value="1"/>
</dbReference>
<dbReference type="InterPro" id="IPR001610">
    <property type="entry name" value="PAC"/>
</dbReference>
<dbReference type="PANTHER" id="PTHR43547:SF2">
    <property type="entry name" value="HYBRID SIGNAL TRANSDUCTION HISTIDINE KINASE C"/>
    <property type="match status" value="1"/>
</dbReference>
<dbReference type="CDD" id="cd17580">
    <property type="entry name" value="REC_2_DhkD-like"/>
    <property type="match status" value="1"/>
</dbReference>
<evidence type="ECO:0000259" key="10">
    <source>
        <dbReference type="PROSITE" id="PS50113"/>
    </source>
</evidence>
<dbReference type="SMART" id="SM00091">
    <property type="entry name" value="PAS"/>
    <property type="match status" value="4"/>
</dbReference>
<feature type="modified residue" description="4-aspartylphosphate" evidence="4">
    <location>
        <position position="882"/>
    </location>
</feature>
<feature type="compositionally biased region" description="Basic and acidic residues" evidence="6">
    <location>
        <begin position="952"/>
        <end position="963"/>
    </location>
</feature>
<dbReference type="EC" id="2.7.13.3" evidence="2"/>
<name>A0ABT5BQN1_9BACT</name>
<dbReference type="Proteomes" id="UP001217485">
    <property type="component" value="Unassembled WGS sequence"/>
</dbReference>
<dbReference type="Pfam" id="PF00989">
    <property type="entry name" value="PAS"/>
    <property type="match status" value="1"/>
</dbReference>
<dbReference type="Gene3D" id="1.10.287.130">
    <property type="match status" value="1"/>
</dbReference>
<comment type="caution">
    <text evidence="11">The sequence shown here is derived from an EMBL/GenBank/DDBJ whole genome shotgun (WGS) entry which is preliminary data.</text>
</comment>
<evidence type="ECO:0000313" key="11">
    <source>
        <dbReference type="EMBL" id="MDC0676468.1"/>
    </source>
</evidence>
<dbReference type="PROSITE" id="PS50110">
    <property type="entry name" value="RESPONSE_REGULATORY"/>
    <property type="match status" value="1"/>
</dbReference>
<protein>
    <recommendedName>
        <fullName evidence="2">histidine kinase</fullName>
        <ecNumber evidence="2">2.7.13.3</ecNumber>
    </recommendedName>
</protein>
<proteinExistence type="predicted"/>
<dbReference type="NCBIfam" id="TIGR00229">
    <property type="entry name" value="sensory_box"/>
    <property type="match status" value="4"/>
</dbReference>
<dbReference type="PROSITE" id="PS50113">
    <property type="entry name" value="PAC"/>
    <property type="match status" value="2"/>
</dbReference>
<feature type="region of interest" description="Disordered" evidence="6">
    <location>
        <begin position="1"/>
        <end position="36"/>
    </location>
</feature>
<evidence type="ECO:0000259" key="7">
    <source>
        <dbReference type="PROSITE" id="PS50109"/>
    </source>
</evidence>
<dbReference type="SUPFAM" id="SSF55785">
    <property type="entry name" value="PYP-like sensor domain (PAS domain)"/>
    <property type="match status" value="4"/>
</dbReference>
<dbReference type="InterPro" id="IPR003594">
    <property type="entry name" value="HATPase_dom"/>
</dbReference>
<dbReference type="InterPro" id="IPR001789">
    <property type="entry name" value="Sig_transdc_resp-reg_receiver"/>
</dbReference>
<dbReference type="SMART" id="SM00388">
    <property type="entry name" value="HisKA"/>
    <property type="match status" value="1"/>
</dbReference>
<evidence type="ECO:0000256" key="5">
    <source>
        <dbReference type="SAM" id="Coils"/>
    </source>
</evidence>
<dbReference type="PANTHER" id="PTHR43547">
    <property type="entry name" value="TWO-COMPONENT HISTIDINE KINASE"/>
    <property type="match status" value="1"/>
</dbReference>
<dbReference type="EMBL" id="JAQNDK010000001">
    <property type="protein sequence ID" value="MDC0676468.1"/>
    <property type="molecule type" value="Genomic_DNA"/>
</dbReference>
<keyword evidence="5" id="KW-0175">Coiled coil</keyword>
<comment type="catalytic activity">
    <reaction evidence="1">
        <text>ATP + protein L-histidine = ADP + protein N-phospho-L-histidine.</text>
        <dbReference type="EC" id="2.7.13.3"/>
    </reaction>
</comment>
<dbReference type="Pfam" id="PF00072">
    <property type="entry name" value="Response_reg"/>
    <property type="match status" value="1"/>
</dbReference>
<feature type="domain" description="Response regulatory" evidence="8">
    <location>
        <begin position="833"/>
        <end position="951"/>
    </location>
</feature>
<dbReference type="SUPFAM" id="SSF55874">
    <property type="entry name" value="ATPase domain of HSP90 chaperone/DNA topoisomerase II/histidine kinase"/>
    <property type="match status" value="1"/>
</dbReference>
<feature type="region of interest" description="Disordered" evidence="6">
    <location>
        <begin position="952"/>
        <end position="981"/>
    </location>
</feature>
<dbReference type="SMART" id="SM00086">
    <property type="entry name" value="PAC"/>
    <property type="match status" value="3"/>
</dbReference>
<feature type="domain" description="PAS" evidence="9">
    <location>
        <begin position="156"/>
        <end position="198"/>
    </location>
</feature>
<dbReference type="Pfam" id="PF00512">
    <property type="entry name" value="HisKA"/>
    <property type="match status" value="1"/>
</dbReference>
<dbReference type="PRINTS" id="PR00344">
    <property type="entry name" value="BCTRLSENSOR"/>
</dbReference>
<feature type="compositionally biased region" description="Low complexity" evidence="6">
    <location>
        <begin position="967"/>
        <end position="981"/>
    </location>
</feature>
<dbReference type="RefSeq" id="WP_272093245.1">
    <property type="nucleotide sequence ID" value="NZ_JAQNDK010000001.1"/>
</dbReference>
<evidence type="ECO:0000259" key="8">
    <source>
        <dbReference type="PROSITE" id="PS50110"/>
    </source>
</evidence>
<sequence length="981" mass="107550">MHTRPIGPVHGGSGRAGMGERAGQPVWATRSPSRGTAQIDASSGRILRVSSSLCLLLGYSEDELRQKKLSDLALPEDRTGSLAAWRSLLEADEEDLTFEMRCRCKDGGVRWLHVTGVFVRDVRQRPYRAVVLVEDITEPRNAEERALAAEQALAESEARLRNIFYSDMAPMAFWTHDGRIVEANDAYLKLVGHTREEVTAGLVRWDADMSPEDRAAGDRALAELRSSRWAFTPFERTYVLRDGTRLKMLVSGCLLPGERYEEAGFAIVLDMTELRQSEAAVRRCEQIFRAIGESIDYGVWVSDAEGRNVYASNAFLRMAGMMQEQCSEHGWIETLHPEDRHKVAIFERCVQTGEPFEEELRYLGPDGAVHPVLNRGVPVRDEQGKITAWIGICLDVSKLKRTEEALRESEGRLLAALDEAQRVLAERERLEDELRARERELASLMANSPDVIYRLDRGLRCTFMSPTSATVMGFPPEHYLGKTPRENGLPPDVVEMSEAACREVLATVRPQRMEFSIGERRFRARVIPELGPSGAVDSFMGITEDVTAEWLAEEERQKLLDSERAARDEAERVSRVKDDFVATLSHELRSPINAILGWARILRGRVPEPPTLARGLEVIERNARLQADMVSELLDMSRIVSGKLRLDVQPVDLPSVIRSALEAIQLAAETKEIAVASSIDPEASSLRGDPARIHQVVWNLLSNAVKFTPPGGRIDVALRRTGAHAALSVTDTGMGIAPQFLPHLFERFRQADASSTRKHGGLGIGLSIVKHLVELHGGTVEVASRGEHLGATFTVRLPLAGVSQEAPDAAARPSEACVEALADYPGASLSGLRVLVVDDQPDAREVAQRVLEECEATVTTAGSAAEALAILSQERPDVLVSDLGMPGEDGFQLIRRVRGLGEARGGATPAVALSALARAEDKARALGAGYQAHVAKPLDPAELVGVIAALTKDRTNRTNRTEPTKPTGSTGSTGSTDRTSR</sequence>
<evidence type="ECO:0000256" key="1">
    <source>
        <dbReference type="ARBA" id="ARBA00000085"/>
    </source>
</evidence>
<gene>
    <name evidence="11" type="ORF">POL72_01860</name>
</gene>
<dbReference type="Pfam" id="PF02518">
    <property type="entry name" value="HATPase_c"/>
    <property type="match status" value="1"/>
</dbReference>
<evidence type="ECO:0000256" key="6">
    <source>
        <dbReference type="SAM" id="MobiDB-lite"/>
    </source>
</evidence>
<feature type="domain" description="PAS" evidence="9">
    <location>
        <begin position="437"/>
        <end position="483"/>
    </location>
</feature>
<dbReference type="CDD" id="cd16922">
    <property type="entry name" value="HATPase_EvgS-ArcB-TorS-like"/>
    <property type="match status" value="1"/>
</dbReference>
<dbReference type="SUPFAM" id="SSF47384">
    <property type="entry name" value="Homodimeric domain of signal transducing histidine kinase"/>
    <property type="match status" value="1"/>
</dbReference>
<dbReference type="Gene3D" id="3.30.565.10">
    <property type="entry name" value="Histidine kinase-like ATPase, C-terminal domain"/>
    <property type="match status" value="1"/>
</dbReference>
<organism evidence="11 12">
    <name type="scientific">Sorangium atrum</name>
    <dbReference type="NCBI Taxonomy" id="2995308"/>
    <lineage>
        <taxon>Bacteria</taxon>
        <taxon>Pseudomonadati</taxon>
        <taxon>Myxococcota</taxon>
        <taxon>Polyangia</taxon>
        <taxon>Polyangiales</taxon>
        <taxon>Polyangiaceae</taxon>
        <taxon>Sorangium</taxon>
    </lineage>
</organism>
<feature type="domain" description="PAC" evidence="10">
    <location>
        <begin position="356"/>
        <end position="408"/>
    </location>
</feature>